<evidence type="ECO:0008006" key="3">
    <source>
        <dbReference type="Google" id="ProtNLM"/>
    </source>
</evidence>
<dbReference type="RefSeq" id="WP_172207789.1">
    <property type="nucleotide sequence ID" value="NZ_BLLI01000010.1"/>
</dbReference>
<gene>
    <name evidence="1" type="ORF">Hs30E_05550</name>
</gene>
<dbReference type="EMBL" id="BLLI01000010">
    <property type="protein sequence ID" value="GFH42004.1"/>
    <property type="molecule type" value="Genomic_DNA"/>
</dbReference>
<evidence type="ECO:0000313" key="1">
    <source>
        <dbReference type="EMBL" id="GFH42004.1"/>
    </source>
</evidence>
<dbReference type="Proteomes" id="UP000480303">
    <property type="component" value="Unassembled WGS sequence"/>
</dbReference>
<keyword evidence="2" id="KW-1185">Reference proteome</keyword>
<dbReference type="PANTHER" id="PTHR35788:SF1">
    <property type="entry name" value="EXPORTED PROTEIN"/>
    <property type="match status" value="1"/>
</dbReference>
<dbReference type="Pfam" id="PF04294">
    <property type="entry name" value="VanW"/>
    <property type="match status" value="1"/>
</dbReference>
<accession>A0A6A0BC67</accession>
<reference evidence="1 2" key="1">
    <citation type="submission" date="2020-02" db="EMBL/GenBank/DDBJ databases">
        <title>Draft genome sequence of Lactococcus sp. Hs30E4-3.</title>
        <authorList>
            <person name="Noda S."/>
            <person name="Yuki M."/>
            <person name="Ohkuma M."/>
        </authorList>
    </citation>
    <scope>NUCLEOTIDE SEQUENCE [LARGE SCALE GENOMIC DNA]</scope>
    <source>
        <strain evidence="1 2">Hs30E4-3</strain>
    </source>
</reference>
<protein>
    <recommendedName>
        <fullName evidence="3">Vancomycin resistance protein</fullName>
    </recommendedName>
</protein>
<proteinExistence type="predicted"/>
<dbReference type="InterPro" id="IPR052913">
    <property type="entry name" value="Glycopeptide_resist_protein"/>
</dbReference>
<organism evidence="1 2">
    <name type="scientific">Pseudolactococcus hodotermopsidis</name>
    <dbReference type="NCBI Taxonomy" id="2709157"/>
    <lineage>
        <taxon>Bacteria</taxon>
        <taxon>Bacillati</taxon>
        <taxon>Bacillota</taxon>
        <taxon>Bacilli</taxon>
        <taxon>Lactobacillales</taxon>
        <taxon>Streptococcaceae</taxon>
        <taxon>Pseudolactococcus</taxon>
    </lineage>
</organism>
<comment type="caution">
    <text evidence="1">The sequence shown here is derived from an EMBL/GenBank/DDBJ whole genome shotgun (WGS) entry which is preliminary data.</text>
</comment>
<dbReference type="AlphaFoldDB" id="A0A6A0BC67"/>
<evidence type="ECO:0000313" key="2">
    <source>
        <dbReference type="Proteomes" id="UP000480303"/>
    </source>
</evidence>
<dbReference type="PANTHER" id="PTHR35788">
    <property type="entry name" value="EXPORTED PROTEIN-RELATED"/>
    <property type="match status" value="1"/>
</dbReference>
<name>A0A6A0BC67_9LACT</name>
<dbReference type="InterPro" id="IPR007391">
    <property type="entry name" value="Vancomycin_resist_VanW"/>
</dbReference>
<sequence>MGRKLFCELNPLTYKISLEKERFKKNLVNTFSNLTFAKTKSQVLLPVVIKKHKSLIRRKLGNVDLHLQENKARSLSIATPKVSHILIKPGETFSFWYLVGRITRRKGYLEGVTISNGRPTADVGGGMCQFTNLLHWLILHTDLAIVEHHHHNGLDLFPDFKRQIPFGTGTSIVYNYLDYRFKNTTSKTYQLVVETTDEYLVGEIRATAPLAIKVHIREEEAYFYENAGNMMRHNKIYKKTIDKRTGNTISDELLLENHAKVMYDSALIDQTKIQVKKK</sequence>